<evidence type="ECO:0000256" key="2">
    <source>
        <dbReference type="ARBA" id="ARBA00022729"/>
    </source>
</evidence>
<dbReference type="Proteomes" id="UP000199455">
    <property type="component" value="Unassembled WGS sequence"/>
</dbReference>
<sequence>MGKITLVTFMLLGKLISFQAHAQIKTDKFMGEIVNYDETKVPAYTLPGILQKADGQLVKNKKSWEEDRKPEIISLFKKNIYGQMPTTFDSIKFELTRKVTDAMDGRACLKEVNINIWNKGKNVVIPIVLFIPNKREKPVPVFLLINNRSKRNTDPNRNVKSTFWPAEMIIDKGYAIASFHVADAAPDKKDSYQHGVIDQLYPEQLNSDDGMKAIGAWTWTASRVMDYFETDQNLDAQKVAIVGHSRGGKTSLWAGALDQRFALVFSSCSGNSGASLARRQYGETISLINKQFGYWFANRYKTYSNRVNELPVDQHMLIALMAPRPVYTTNAVEDRWADPRGSYLSLTNAVPVYNLYGKKSALGPEPPAVNSPIINSSIGYHLREGIHDLNVYDWENFIRFADYHYKQ</sequence>
<evidence type="ECO:0000256" key="4">
    <source>
        <dbReference type="SAM" id="SignalP"/>
    </source>
</evidence>
<evidence type="ECO:0000313" key="7">
    <source>
        <dbReference type="Proteomes" id="UP000199455"/>
    </source>
</evidence>
<dbReference type="InterPro" id="IPR050261">
    <property type="entry name" value="FrsA_esterase"/>
</dbReference>
<keyword evidence="7" id="KW-1185">Reference proteome</keyword>
<evidence type="ECO:0000256" key="3">
    <source>
        <dbReference type="ARBA" id="ARBA00022801"/>
    </source>
</evidence>
<proteinExistence type="predicted"/>
<organism evidence="6 7">
    <name type="scientific">Pedobacter soli</name>
    <dbReference type="NCBI Taxonomy" id="390242"/>
    <lineage>
        <taxon>Bacteria</taxon>
        <taxon>Pseudomonadati</taxon>
        <taxon>Bacteroidota</taxon>
        <taxon>Sphingobacteriia</taxon>
        <taxon>Sphingobacteriales</taxon>
        <taxon>Sphingobacteriaceae</taxon>
        <taxon>Pedobacter</taxon>
    </lineage>
</organism>
<dbReference type="InterPro" id="IPR054579">
    <property type="entry name" value="GCE-like_dom"/>
</dbReference>
<feature type="domain" description="4-O-methyl-glucuronoyl methylesterase-like" evidence="5">
    <location>
        <begin position="114"/>
        <end position="357"/>
    </location>
</feature>
<feature type="chain" id="PRO_5011517565" description="4-O-methyl-glucuronoyl methylesterase-like domain-containing protein" evidence="4">
    <location>
        <begin position="23"/>
        <end position="407"/>
    </location>
</feature>
<name>A0A1G6ZF16_9SPHI</name>
<feature type="signal peptide" evidence="4">
    <location>
        <begin position="1"/>
        <end position="22"/>
    </location>
</feature>
<keyword evidence="2 4" id="KW-0732">Signal</keyword>
<dbReference type="AlphaFoldDB" id="A0A1G6ZF16"/>
<evidence type="ECO:0000313" key="6">
    <source>
        <dbReference type="EMBL" id="SDE01071.1"/>
    </source>
</evidence>
<keyword evidence="3" id="KW-0378">Hydrolase</keyword>
<dbReference type="Pfam" id="PF22244">
    <property type="entry name" value="GCE_fung"/>
    <property type="match status" value="1"/>
</dbReference>
<keyword evidence="1" id="KW-0719">Serine esterase</keyword>
<dbReference type="EMBL" id="FMZH01000010">
    <property type="protein sequence ID" value="SDE01071.1"/>
    <property type="molecule type" value="Genomic_DNA"/>
</dbReference>
<dbReference type="SUPFAM" id="SSF53474">
    <property type="entry name" value="alpha/beta-Hydrolases"/>
    <property type="match status" value="1"/>
</dbReference>
<reference evidence="7" key="1">
    <citation type="submission" date="2016-10" db="EMBL/GenBank/DDBJ databases">
        <authorList>
            <person name="Varghese N."/>
            <person name="Submissions S."/>
        </authorList>
    </citation>
    <scope>NUCLEOTIDE SEQUENCE [LARGE SCALE GENOMIC DNA]</scope>
    <source>
        <strain evidence="7">DSM 18609</strain>
    </source>
</reference>
<dbReference type="PANTHER" id="PTHR22946:SF12">
    <property type="entry name" value="CONIDIAL PIGMENT BIOSYNTHESIS PROTEIN AYG1 (AFU_ORTHOLOGUE AFUA_2G17550)"/>
    <property type="match status" value="1"/>
</dbReference>
<dbReference type="PANTHER" id="PTHR22946">
    <property type="entry name" value="DIENELACTONE HYDROLASE DOMAIN-CONTAINING PROTEIN-RELATED"/>
    <property type="match status" value="1"/>
</dbReference>
<dbReference type="STRING" id="390242.SAMN04488024_11080"/>
<dbReference type="GO" id="GO:0052689">
    <property type="term" value="F:carboxylic ester hydrolase activity"/>
    <property type="evidence" value="ECO:0007669"/>
    <property type="project" value="UniProtKB-KW"/>
</dbReference>
<gene>
    <name evidence="6" type="ORF">SAMN04488024_11080</name>
</gene>
<dbReference type="InterPro" id="IPR029058">
    <property type="entry name" value="AB_hydrolase_fold"/>
</dbReference>
<dbReference type="RefSeq" id="WP_090771528.1">
    <property type="nucleotide sequence ID" value="NZ_FMZH01000010.1"/>
</dbReference>
<accession>A0A1G6ZF16</accession>
<dbReference type="Gene3D" id="3.40.50.1820">
    <property type="entry name" value="alpha/beta hydrolase"/>
    <property type="match status" value="1"/>
</dbReference>
<evidence type="ECO:0000259" key="5">
    <source>
        <dbReference type="Pfam" id="PF22244"/>
    </source>
</evidence>
<evidence type="ECO:0000256" key="1">
    <source>
        <dbReference type="ARBA" id="ARBA00022487"/>
    </source>
</evidence>
<protein>
    <recommendedName>
        <fullName evidence="5">4-O-methyl-glucuronoyl methylesterase-like domain-containing protein</fullName>
    </recommendedName>
</protein>